<dbReference type="EMBL" id="JAGGKS010000001">
    <property type="protein sequence ID" value="MBP1924536.1"/>
    <property type="molecule type" value="Genomic_DNA"/>
</dbReference>
<comment type="caution">
    <text evidence="1">The sequence shown here is derived from an EMBL/GenBank/DDBJ whole genome shotgun (WGS) entry which is preliminary data.</text>
</comment>
<accession>A0ABS4GA19</accession>
<evidence type="ECO:0000313" key="2">
    <source>
        <dbReference type="Proteomes" id="UP001519342"/>
    </source>
</evidence>
<sequence length="64" mass="7737">MEEILQSLKLNIYREIVELFNLIVYRVSEIKKSSLVKRKEPSPKKLKGGRINEENIIKKRYNYR</sequence>
<reference evidence="1 2" key="1">
    <citation type="submission" date="2021-03" db="EMBL/GenBank/DDBJ databases">
        <title>Genomic Encyclopedia of Type Strains, Phase IV (KMG-IV): sequencing the most valuable type-strain genomes for metagenomic binning, comparative biology and taxonomic classification.</title>
        <authorList>
            <person name="Goeker M."/>
        </authorList>
    </citation>
    <scope>NUCLEOTIDE SEQUENCE [LARGE SCALE GENOMIC DNA]</scope>
    <source>
        <strain evidence="1 2">DSM 24004</strain>
    </source>
</reference>
<organism evidence="1 2">
    <name type="scientific">Sedimentibacter acidaminivorans</name>
    <dbReference type="NCBI Taxonomy" id="913099"/>
    <lineage>
        <taxon>Bacteria</taxon>
        <taxon>Bacillati</taxon>
        <taxon>Bacillota</taxon>
        <taxon>Tissierellia</taxon>
        <taxon>Sedimentibacter</taxon>
    </lineage>
</organism>
<name>A0ABS4GA19_9FIRM</name>
<dbReference type="Proteomes" id="UP001519342">
    <property type="component" value="Unassembled WGS sequence"/>
</dbReference>
<evidence type="ECO:0000313" key="1">
    <source>
        <dbReference type="EMBL" id="MBP1924536.1"/>
    </source>
</evidence>
<gene>
    <name evidence="1" type="ORF">J2Z76_000389</name>
</gene>
<protein>
    <submittedName>
        <fullName evidence="1">Uncharacterized protein</fullName>
    </submittedName>
</protein>
<keyword evidence="2" id="KW-1185">Reference proteome</keyword>
<proteinExistence type="predicted"/>